<dbReference type="InterPro" id="IPR010139">
    <property type="entry name" value="Imidazole-glycPsynth_HisH"/>
</dbReference>
<comment type="function">
    <text evidence="12">IGPS catalyzes the conversion of PRFAR and glutamine to IGP, AICAR and glutamate. The HisH subunit catalyzes the hydrolysis of glutamine to glutamate and ammonia as part of the synthesis of IGP and AICAR. The resulting ammonia molecule is channeled to the active site of HisF.</text>
</comment>
<reference evidence="15 16" key="1">
    <citation type="submission" date="2018-06" db="EMBL/GenBank/DDBJ databases">
        <authorList>
            <consortium name="Pathogen Informatics"/>
            <person name="Doyle S."/>
        </authorList>
    </citation>
    <scope>NUCLEOTIDE SEQUENCE [LARGE SCALE GENOMIC DNA]</scope>
    <source>
        <strain evidence="15 16">NCTC13093</strain>
    </source>
</reference>
<dbReference type="SUPFAM" id="SSF52317">
    <property type="entry name" value="Class I glutamine amidotransferase-like"/>
    <property type="match status" value="1"/>
</dbReference>
<comment type="catalytic activity">
    <reaction evidence="11 12">
        <text>L-glutamine + H2O = L-glutamate + NH4(+)</text>
        <dbReference type="Rhea" id="RHEA:15889"/>
        <dbReference type="ChEBI" id="CHEBI:15377"/>
        <dbReference type="ChEBI" id="CHEBI:28938"/>
        <dbReference type="ChEBI" id="CHEBI:29985"/>
        <dbReference type="ChEBI" id="CHEBI:58359"/>
        <dbReference type="EC" id="3.5.1.2"/>
    </reaction>
</comment>
<dbReference type="NCBIfam" id="TIGR01855">
    <property type="entry name" value="IMP_synth_hisH"/>
    <property type="match status" value="1"/>
</dbReference>
<dbReference type="FunFam" id="3.40.50.880:FF:000009">
    <property type="entry name" value="Imidazole glycerol phosphate synthase subunit HisH"/>
    <property type="match status" value="1"/>
</dbReference>
<dbReference type="EC" id="3.5.1.2" evidence="12"/>
<keyword evidence="9 12" id="KW-0456">Lyase</keyword>
<feature type="active site" evidence="12 13">
    <location>
        <position position="186"/>
    </location>
</feature>
<comment type="subcellular location">
    <subcellularLocation>
        <location evidence="1 12">Cytoplasm</location>
    </subcellularLocation>
</comment>
<dbReference type="PIRSF" id="PIRSF000495">
    <property type="entry name" value="Amidotransf_hisH"/>
    <property type="match status" value="1"/>
</dbReference>
<dbReference type="GO" id="GO:0000107">
    <property type="term" value="F:imidazoleglycerol-phosphate synthase activity"/>
    <property type="evidence" value="ECO:0007669"/>
    <property type="project" value="UniProtKB-UniRule"/>
</dbReference>
<keyword evidence="15" id="KW-0328">Glycosyltransferase</keyword>
<dbReference type="HAMAP" id="MF_00278">
    <property type="entry name" value="HisH"/>
    <property type="match status" value="1"/>
</dbReference>
<dbReference type="GO" id="GO:0004359">
    <property type="term" value="F:glutaminase activity"/>
    <property type="evidence" value="ECO:0007669"/>
    <property type="project" value="UniProtKB-EC"/>
</dbReference>
<dbReference type="UniPathway" id="UPA00031">
    <property type="reaction ID" value="UER00010"/>
</dbReference>
<dbReference type="EC" id="4.3.2.10" evidence="12"/>
<proteinExistence type="inferred from homology"/>
<dbReference type="GO" id="GO:0005737">
    <property type="term" value="C:cytoplasm"/>
    <property type="evidence" value="ECO:0007669"/>
    <property type="project" value="UniProtKB-SubCell"/>
</dbReference>
<dbReference type="CDD" id="cd01748">
    <property type="entry name" value="GATase1_IGP_Synthase"/>
    <property type="match status" value="1"/>
</dbReference>
<dbReference type="GO" id="GO:0016829">
    <property type="term" value="F:lyase activity"/>
    <property type="evidence" value="ECO:0007669"/>
    <property type="project" value="UniProtKB-KW"/>
</dbReference>
<dbReference type="GO" id="GO:0000105">
    <property type="term" value="P:L-histidine biosynthetic process"/>
    <property type="evidence" value="ECO:0007669"/>
    <property type="project" value="UniProtKB-UniRule"/>
</dbReference>
<evidence type="ECO:0000256" key="10">
    <source>
        <dbReference type="ARBA" id="ARBA00047838"/>
    </source>
</evidence>
<evidence type="ECO:0000256" key="8">
    <source>
        <dbReference type="ARBA" id="ARBA00023102"/>
    </source>
</evidence>
<keyword evidence="4 12" id="KW-0963">Cytoplasm</keyword>
<evidence type="ECO:0000313" key="16">
    <source>
        <dbReference type="Proteomes" id="UP000250086"/>
    </source>
</evidence>
<evidence type="ECO:0000313" key="15">
    <source>
        <dbReference type="EMBL" id="SPT70322.1"/>
    </source>
</evidence>
<dbReference type="Proteomes" id="UP000250086">
    <property type="component" value="Unassembled WGS sequence"/>
</dbReference>
<protein>
    <recommendedName>
        <fullName evidence="12">Imidazole glycerol phosphate synthase subunit HisH</fullName>
        <ecNumber evidence="12">4.3.2.10</ecNumber>
    </recommendedName>
    <alternativeName>
        <fullName evidence="12">IGP synthase glutaminase subunit</fullName>
        <ecNumber evidence="12">3.5.1.2</ecNumber>
    </alternativeName>
    <alternativeName>
        <fullName evidence="12">IGP synthase subunit HisH</fullName>
    </alternativeName>
    <alternativeName>
        <fullName evidence="12">ImGP synthase subunit HisH</fullName>
        <shortName evidence="12">IGPS subunit HisH</shortName>
    </alternativeName>
</protein>
<accession>A0A2X0WUZ2</accession>
<feature type="active site" evidence="12 13">
    <location>
        <position position="184"/>
    </location>
</feature>
<evidence type="ECO:0000259" key="14">
    <source>
        <dbReference type="Pfam" id="PF00117"/>
    </source>
</evidence>
<organism evidence="15 16">
    <name type="scientific">Anaerobiospirillum thomasii</name>
    <dbReference type="NCBI Taxonomy" id="179995"/>
    <lineage>
        <taxon>Bacteria</taxon>
        <taxon>Pseudomonadati</taxon>
        <taxon>Pseudomonadota</taxon>
        <taxon>Gammaproteobacteria</taxon>
        <taxon>Aeromonadales</taxon>
        <taxon>Succinivibrionaceae</taxon>
        <taxon>Anaerobiospirillum</taxon>
    </lineage>
</organism>
<dbReference type="PROSITE" id="PS51273">
    <property type="entry name" value="GATASE_TYPE_1"/>
    <property type="match status" value="1"/>
</dbReference>
<evidence type="ECO:0000256" key="11">
    <source>
        <dbReference type="ARBA" id="ARBA00049534"/>
    </source>
</evidence>
<evidence type="ECO:0000256" key="13">
    <source>
        <dbReference type="PIRSR" id="PIRSR000495-1"/>
    </source>
</evidence>
<evidence type="ECO:0000256" key="3">
    <source>
        <dbReference type="ARBA" id="ARBA00011152"/>
    </source>
</evidence>
<evidence type="ECO:0000256" key="12">
    <source>
        <dbReference type="HAMAP-Rule" id="MF_00278"/>
    </source>
</evidence>
<evidence type="ECO:0000256" key="7">
    <source>
        <dbReference type="ARBA" id="ARBA00022962"/>
    </source>
</evidence>
<evidence type="ECO:0000256" key="4">
    <source>
        <dbReference type="ARBA" id="ARBA00022490"/>
    </source>
</evidence>
<comment type="catalytic activity">
    <reaction evidence="10 12">
        <text>5-[(5-phospho-1-deoxy-D-ribulos-1-ylimino)methylamino]-1-(5-phospho-beta-D-ribosyl)imidazole-4-carboxamide + L-glutamine = D-erythro-1-(imidazol-4-yl)glycerol 3-phosphate + 5-amino-1-(5-phospho-beta-D-ribosyl)imidazole-4-carboxamide + L-glutamate + H(+)</text>
        <dbReference type="Rhea" id="RHEA:24793"/>
        <dbReference type="ChEBI" id="CHEBI:15378"/>
        <dbReference type="ChEBI" id="CHEBI:29985"/>
        <dbReference type="ChEBI" id="CHEBI:58278"/>
        <dbReference type="ChEBI" id="CHEBI:58359"/>
        <dbReference type="ChEBI" id="CHEBI:58475"/>
        <dbReference type="ChEBI" id="CHEBI:58525"/>
        <dbReference type="EC" id="4.3.2.10"/>
    </reaction>
</comment>
<keyword evidence="5 12" id="KW-0028">Amino-acid biosynthesis</keyword>
<keyword evidence="8 12" id="KW-0368">Histidine biosynthesis</keyword>
<dbReference type="Pfam" id="PF00117">
    <property type="entry name" value="GATase"/>
    <property type="match status" value="1"/>
</dbReference>
<evidence type="ECO:0000256" key="6">
    <source>
        <dbReference type="ARBA" id="ARBA00022801"/>
    </source>
</evidence>
<sequence>MNITIIDTKSANLNSVLQAIKRIDNVNVKISCDLTELEHSDKLILPGVGTASAIMDGIKDNDLYDFILNTKKDTLGICLGMQVLATRSQEVPLNSDIDFIDTLNIVPCDVIFMQKDNLTLPHMGWNTVEHDNHPLFKDIKSNTFFYFVHSYCIKDNAYTIGRCTYGQTFSAAICRDNFIGVQFHPEKSGAQGLKLLENFIKL</sequence>
<dbReference type="RefSeq" id="WP_113744409.1">
    <property type="nucleotide sequence ID" value="NZ_UAPV01000001.1"/>
</dbReference>
<dbReference type="PANTHER" id="PTHR42701:SF1">
    <property type="entry name" value="IMIDAZOLE GLYCEROL PHOSPHATE SYNTHASE SUBUNIT HISH"/>
    <property type="match status" value="1"/>
</dbReference>
<feature type="domain" description="Glutamine amidotransferase" evidence="14">
    <location>
        <begin position="5"/>
        <end position="200"/>
    </location>
</feature>
<dbReference type="PANTHER" id="PTHR42701">
    <property type="entry name" value="IMIDAZOLE GLYCEROL PHOSPHATE SYNTHASE SUBUNIT HISH"/>
    <property type="match status" value="1"/>
</dbReference>
<name>A0A2X0WUZ2_9GAMM</name>
<feature type="active site" description="Nucleophile" evidence="12 13">
    <location>
        <position position="78"/>
    </location>
</feature>
<evidence type="ECO:0000256" key="2">
    <source>
        <dbReference type="ARBA" id="ARBA00005091"/>
    </source>
</evidence>
<gene>
    <name evidence="12 15" type="primary">hisH</name>
    <name evidence="15" type="ORF">NCTC13093_01733</name>
</gene>
<comment type="pathway">
    <text evidence="2 12">Amino-acid biosynthesis; L-histidine biosynthesis; L-histidine from 5-phospho-alpha-D-ribose 1-diphosphate: step 5/9.</text>
</comment>
<keyword evidence="7 12" id="KW-0315">Glutamine amidotransferase</keyword>
<keyword evidence="6 12" id="KW-0378">Hydrolase</keyword>
<dbReference type="InterPro" id="IPR017926">
    <property type="entry name" value="GATASE"/>
</dbReference>
<keyword evidence="15" id="KW-0808">Transferase</keyword>
<dbReference type="EMBL" id="UAPV01000001">
    <property type="protein sequence ID" value="SPT70322.1"/>
    <property type="molecule type" value="Genomic_DNA"/>
</dbReference>
<evidence type="ECO:0000256" key="5">
    <source>
        <dbReference type="ARBA" id="ARBA00022605"/>
    </source>
</evidence>
<evidence type="ECO:0000256" key="9">
    <source>
        <dbReference type="ARBA" id="ARBA00023239"/>
    </source>
</evidence>
<keyword evidence="16" id="KW-1185">Reference proteome</keyword>
<evidence type="ECO:0000256" key="1">
    <source>
        <dbReference type="ARBA" id="ARBA00004496"/>
    </source>
</evidence>
<dbReference type="AlphaFoldDB" id="A0A2X0WUZ2"/>
<comment type="subunit">
    <text evidence="3 12">Heterodimer of HisH and HisF.</text>
</comment>
<dbReference type="Gene3D" id="3.40.50.880">
    <property type="match status" value="1"/>
</dbReference>
<dbReference type="InterPro" id="IPR029062">
    <property type="entry name" value="Class_I_gatase-like"/>
</dbReference>